<evidence type="ECO:0000313" key="4">
    <source>
        <dbReference type="Proteomes" id="UP000281741"/>
    </source>
</evidence>
<evidence type="ECO:0000313" key="1">
    <source>
        <dbReference type="EMBL" id="AZA88055.1"/>
    </source>
</evidence>
<proteinExistence type="predicted"/>
<dbReference type="RefSeq" id="WP_123855006.1">
    <property type="nucleotide sequence ID" value="NZ_CP033912.1"/>
</dbReference>
<dbReference type="EMBL" id="CP033915">
    <property type="protein sequence ID" value="AZA88055.1"/>
    <property type="molecule type" value="Genomic_DNA"/>
</dbReference>
<dbReference type="Proteomes" id="UP000281741">
    <property type="component" value="Chromosome"/>
</dbReference>
<evidence type="ECO:0000313" key="3">
    <source>
        <dbReference type="Proteomes" id="UP000274073"/>
    </source>
</evidence>
<dbReference type="AlphaFoldDB" id="A0AAD1DNC8"/>
<keyword evidence="4" id="KW-1185">Reference proteome</keyword>
<sequence length="185" mass="21990">MALKNLIENQIIIIDDHKRGAGEIKDFDNLENDIHIDKETNYKIDGKRQKLKIRVPVNSDNPIKVESKNKKVEIPNRLNKEIKKAFEDKKTREAFIKDVLETLANYDSILNSEEKATKVLERLSKHFDLKWDNETIKKYRDEVLQTYTQYFVDNKNRRFFIKLDKQKITIAENTGYAKQFKKFNP</sequence>
<evidence type="ECO:0000313" key="2">
    <source>
        <dbReference type="EMBL" id="AZA96616.1"/>
    </source>
</evidence>
<dbReference type="Proteomes" id="UP000274073">
    <property type="component" value="Chromosome"/>
</dbReference>
<dbReference type="EMBL" id="CP033912">
    <property type="protein sequence ID" value="AZA96616.1"/>
    <property type="molecule type" value="Genomic_DNA"/>
</dbReference>
<reference evidence="3 4" key="1">
    <citation type="submission" date="2018-11" db="EMBL/GenBank/DDBJ databases">
        <title>Proposal to divide the Flavobacteriaceae and reorganize its genera based on Amino Acid Identity values calculated from whole genome sequences.</title>
        <authorList>
            <person name="Nicholson A.C."/>
            <person name="Gulvik C.A."/>
            <person name="Whitney A.M."/>
            <person name="Humrighouse B.W."/>
            <person name="Bell M."/>
            <person name="Holmes B."/>
            <person name="Steigerwalt A.G."/>
            <person name="Villarma A."/>
            <person name="Sheth M."/>
            <person name="Batra D."/>
            <person name="Pryor J."/>
            <person name="Bernardet J.-F."/>
            <person name="Hugo C."/>
            <person name="Kampfer P."/>
            <person name="Newman J."/>
            <person name="McQuiston J.R."/>
        </authorList>
    </citation>
    <scope>NUCLEOTIDE SEQUENCE [LARGE SCALE GENOMIC DNA]</scope>
    <source>
        <strain evidence="1 3">G0207</strain>
        <strain evidence="2 4">H5143</strain>
    </source>
</reference>
<protein>
    <submittedName>
        <fullName evidence="1">Uncharacterized protein</fullName>
    </submittedName>
</protein>
<gene>
    <name evidence="1" type="ORF">EG349_15215</name>
    <name evidence="2" type="ORF">EG353_14000</name>
</gene>
<name>A0AAD1DNC8_9FLAO</name>
<accession>A0AAD1DNC8</accession>
<organism evidence="1 3">
    <name type="scientific">Chryseobacterium shandongense</name>
    <dbReference type="NCBI Taxonomy" id="1493872"/>
    <lineage>
        <taxon>Bacteria</taxon>
        <taxon>Pseudomonadati</taxon>
        <taxon>Bacteroidota</taxon>
        <taxon>Flavobacteriia</taxon>
        <taxon>Flavobacteriales</taxon>
        <taxon>Weeksellaceae</taxon>
        <taxon>Chryseobacterium group</taxon>
        <taxon>Chryseobacterium</taxon>
    </lineage>
</organism>